<dbReference type="InterPro" id="IPR013783">
    <property type="entry name" value="Ig-like_fold"/>
</dbReference>
<dbReference type="PANTHER" id="PTHR12207:SF27">
    <property type="entry name" value="V-SET AND TRANSMEMBRANE DOMAIN-CONTAINING PROTEIN 2B"/>
    <property type="match status" value="1"/>
</dbReference>
<evidence type="ECO:0000256" key="2">
    <source>
        <dbReference type="ARBA" id="ARBA00023157"/>
    </source>
</evidence>
<reference evidence="7" key="3">
    <citation type="submission" date="2025-08" db="UniProtKB">
        <authorList>
            <consortium name="Ensembl"/>
        </authorList>
    </citation>
    <scope>IDENTIFICATION</scope>
</reference>
<feature type="signal peptide" evidence="5">
    <location>
        <begin position="1"/>
        <end position="20"/>
    </location>
</feature>
<evidence type="ECO:0000256" key="1">
    <source>
        <dbReference type="ARBA" id="ARBA00022729"/>
    </source>
</evidence>
<reference evidence="8" key="1">
    <citation type="submission" date="2013-03" db="EMBL/GenBank/DDBJ databases">
        <authorList>
            <person name="Jeffery W."/>
            <person name="Warren W."/>
            <person name="Wilson R.K."/>
        </authorList>
    </citation>
    <scope>NUCLEOTIDE SEQUENCE</scope>
    <source>
        <strain evidence="8">female</strain>
    </source>
</reference>
<dbReference type="InterPro" id="IPR007110">
    <property type="entry name" value="Ig-like_dom"/>
</dbReference>
<evidence type="ECO:0000256" key="5">
    <source>
        <dbReference type="SAM" id="SignalP"/>
    </source>
</evidence>
<feature type="compositionally biased region" description="Polar residues" evidence="4">
    <location>
        <begin position="224"/>
        <end position="248"/>
    </location>
</feature>
<dbReference type="PANTHER" id="PTHR12207">
    <property type="entry name" value="V-SET AND TRANSMEMBRANE DOMAIN-CONTAINING PROTEIN"/>
    <property type="match status" value="1"/>
</dbReference>
<dbReference type="InParanoid" id="A0A3B1JJB4"/>
<dbReference type="Ensembl" id="ENSAMXT00000052024.1">
    <property type="protein sequence ID" value="ENSAMXP00000041791.1"/>
    <property type="gene ID" value="ENSAMXG00000041510.1"/>
</dbReference>
<feature type="region of interest" description="Disordered" evidence="4">
    <location>
        <begin position="161"/>
        <end position="249"/>
    </location>
</feature>
<protein>
    <submittedName>
        <fullName evidence="7">V-set and transmembrane domain containing 2B</fullName>
    </submittedName>
</protein>
<dbReference type="AlphaFoldDB" id="A0A3B1JJB4"/>
<feature type="domain" description="Ig-like" evidence="6">
    <location>
        <begin position="20"/>
        <end position="130"/>
    </location>
</feature>
<feature type="chain" id="PRO_5017396513" evidence="5">
    <location>
        <begin position="21"/>
        <end position="383"/>
    </location>
</feature>
<dbReference type="InterPro" id="IPR051102">
    <property type="entry name" value="IgSF_V-set/TM_domain"/>
</dbReference>
<evidence type="ECO:0000256" key="3">
    <source>
        <dbReference type="ARBA" id="ARBA00023319"/>
    </source>
</evidence>
<evidence type="ECO:0000259" key="6">
    <source>
        <dbReference type="PROSITE" id="PS50835"/>
    </source>
</evidence>
<dbReference type="GO" id="GO:0016020">
    <property type="term" value="C:membrane"/>
    <property type="evidence" value="ECO:0007669"/>
    <property type="project" value="TreeGrafter"/>
</dbReference>
<reference evidence="8" key="2">
    <citation type="journal article" date="2014" name="Nat. Commun.">
        <title>The cavefish genome reveals candidate genes for eye loss.</title>
        <authorList>
            <person name="McGaugh S.E."/>
            <person name="Gross J.B."/>
            <person name="Aken B."/>
            <person name="Blin M."/>
            <person name="Borowsky R."/>
            <person name="Chalopin D."/>
            <person name="Hinaux H."/>
            <person name="Jeffery W.R."/>
            <person name="Keene A."/>
            <person name="Ma L."/>
            <person name="Minx P."/>
            <person name="Murphy D."/>
            <person name="O'Quin K.E."/>
            <person name="Retaux S."/>
            <person name="Rohner N."/>
            <person name="Searle S.M."/>
            <person name="Stahl B.A."/>
            <person name="Tabin C."/>
            <person name="Volff J.N."/>
            <person name="Yoshizawa M."/>
            <person name="Warren W.C."/>
        </authorList>
    </citation>
    <scope>NUCLEOTIDE SEQUENCE [LARGE SCALE GENOMIC DNA]</scope>
    <source>
        <strain evidence="8">female</strain>
    </source>
</reference>
<dbReference type="InterPro" id="IPR003599">
    <property type="entry name" value="Ig_sub"/>
</dbReference>
<name>A0A3B1JJB4_ASTMX</name>
<dbReference type="Pfam" id="PF07686">
    <property type="entry name" value="V-set"/>
    <property type="match status" value="1"/>
</dbReference>
<keyword evidence="1 5" id="KW-0732">Signal</keyword>
<dbReference type="OrthoDB" id="9942060at2759"/>
<dbReference type="GeneTree" id="ENSGT00940000161356"/>
<evidence type="ECO:0000313" key="8">
    <source>
        <dbReference type="Proteomes" id="UP000018467"/>
    </source>
</evidence>
<dbReference type="SMART" id="SM00409">
    <property type="entry name" value="IG"/>
    <property type="match status" value="1"/>
</dbReference>
<sequence length="383" mass="42865">MEAHALRGLLLHLLLSWTNAAFTEVPMDASVCEGEDVEMPCAFRAVGVGPLALEIQWWYLREAADLQLSTQPNRAKVVPRDATKISTVRVQGNAISHKLSLSNVRKEDEGVYECRVSDLYSDETQDYKVQATLRVTARHGMLAEEAVSHIQNRWSLRNSNAAAAAGGRATPEPGQGKPHVPLEGAAIDPQPQTTTSMASAAKSSASPRPGNAAIRQQHGAGEWKSNTDPQWPKNTPNTNNRSQISPGGQTHCLRLRGHLEQINTHIYLTITHTHISPHITHTDITTHTSLITHTYHHTSLITNTFHRQSHTRYQTHIHITNSTHTHALHQNTHTYIHTHITKHTHSQKHITNHTHTHKYHHHSHQNTHHHLHTHISPPITHTV</sequence>
<dbReference type="InterPro" id="IPR036179">
    <property type="entry name" value="Ig-like_dom_sf"/>
</dbReference>
<dbReference type="InterPro" id="IPR013106">
    <property type="entry name" value="Ig_V-set"/>
</dbReference>
<dbReference type="Proteomes" id="UP000018467">
    <property type="component" value="Unassembled WGS sequence"/>
</dbReference>
<reference evidence="7" key="4">
    <citation type="submission" date="2025-09" db="UniProtKB">
        <authorList>
            <consortium name="Ensembl"/>
        </authorList>
    </citation>
    <scope>IDENTIFICATION</scope>
</reference>
<accession>A0A3B1JJB4</accession>
<keyword evidence="2" id="KW-1015">Disulfide bond</keyword>
<keyword evidence="3" id="KW-0393">Immunoglobulin domain</keyword>
<organism evidence="7 8">
    <name type="scientific">Astyanax mexicanus</name>
    <name type="common">Blind cave fish</name>
    <name type="synonym">Astyanax fasciatus mexicanus</name>
    <dbReference type="NCBI Taxonomy" id="7994"/>
    <lineage>
        <taxon>Eukaryota</taxon>
        <taxon>Metazoa</taxon>
        <taxon>Chordata</taxon>
        <taxon>Craniata</taxon>
        <taxon>Vertebrata</taxon>
        <taxon>Euteleostomi</taxon>
        <taxon>Actinopterygii</taxon>
        <taxon>Neopterygii</taxon>
        <taxon>Teleostei</taxon>
        <taxon>Ostariophysi</taxon>
        <taxon>Characiformes</taxon>
        <taxon>Characoidei</taxon>
        <taxon>Acestrorhamphidae</taxon>
        <taxon>Acestrorhamphinae</taxon>
        <taxon>Astyanax</taxon>
    </lineage>
</organism>
<feature type="compositionally biased region" description="Low complexity" evidence="4">
    <location>
        <begin position="193"/>
        <end position="206"/>
    </location>
</feature>
<dbReference type="FunCoup" id="A0A3B1JJB4">
    <property type="interactions" value="491"/>
</dbReference>
<evidence type="ECO:0000313" key="7">
    <source>
        <dbReference type="Ensembl" id="ENSAMXP00000041791.1"/>
    </source>
</evidence>
<dbReference type="SUPFAM" id="SSF48726">
    <property type="entry name" value="Immunoglobulin"/>
    <property type="match status" value="1"/>
</dbReference>
<dbReference type="Bgee" id="ENSAMXG00000041510">
    <property type="expression patterns" value="Expressed in brain and 4 other cell types or tissues"/>
</dbReference>
<dbReference type="PROSITE" id="PS50835">
    <property type="entry name" value="IG_LIKE"/>
    <property type="match status" value="1"/>
</dbReference>
<evidence type="ECO:0000256" key="4">
    <source>
        <dbReference type="SAM" id="MobiDB-lite"/>
    </source>
</evidence>
<proteinExistence type="predicted"/>
<dbReference type="Gene3D" id="2.60.40.10">
    <property type="entry name" value="Immunoglobulins"/>
    <property type="match status" value="1"/>
</dbReference>
<keyword evidence="8" id="KW-1185">Reference proteome</keyword>